<reference evidence="17 18" key="1">
    <citation type="submission" date="2019-09" db="EMBL/GenBank/DDBJ databases">
        <title>Phylogeny of genus Pseudoclavibacter and closely related genus.</title>
        <authorList>
            <person name="Li Y."/>
        </authorList>
    </citation>
    <scope>NUCLEOTIDE SEQUENCE [LARGE SCALE GENOMIC DNA]</scope>
    <source>
        <strain evidence="17 18">EGI 60007</strain>
    </source>
</reference>
<dbReference type="GO" id="GO:0006260">
    <property type="term" value="P:DNA replication"/>
    <property type="evidence" value="ECO:0007669"/>
    <property type="project" value="UniProtKB-UniRule"/>
</dbReference>
<dbReference type="NCBIfam" id="TIGR00611">
    <property type="entry name" value="recf"/>
    <property type="match status" value="1"/>
</dbReference>
<keyword evidence="5 13" id="KW-0235">DNA replication</keyword>
<dbReference type="InterPro" id="IPR018078">
    <property type="entry name" value="DNA-binding_RecF_CS"/>
</dbReference>
<dbReference type="InterPro" id="IPR003395">
    <property type="entry name" value="RecF/RecN/SMC_N"/>
</dbReference>
<proteinExistence type="inferred from homology"/>
<dbReference type="OrthoDB" id="9803889at2"/>
<dbReference type="InterPro" id="IPR027417">
    <property type="entry name" value="P-loop_NTPase"/>
</dbReference>
<feature type="compositionally biased region" description="Low complexity" evidence="15">
    <location>
        <begin position="399"/>
        <end position="411"/>
    </location>
</feature>
<evidence type="ECO:0000256" key="14">
    <source>
        <dbReference type="RuleBase" id="RU000578"/>
    </source>
</evidence>
<dbReference type="GO" id="GO:0006302">
    <property type="term" value="P:double-strand break repair"/>
    <property type="evidence" value="ECO:0007669"/>
    <property type="project" value="TreeGrafter"/>
</dbReference>
<dbReference type="PANTHER" id="PTHR32182:SF0">
    <property type="entry name" value="DNA REPLICATION AND REPAIR PROTEIN RECF"/>
    <property type="match status" value="1"/>
</dbReference>
<protein>
    <recommendedName>
        <fullName evidence="3 13">DNA replication and repair protein RecF</fullName>
    </recommendedName>
</protein>
<keyword evidence="4 13" id="KW-0963">Cytoplasm</keyword>
<dbReference type="GO" id="GO:0009432">
    <property type="term" value="P:SOS response"/>
    <property type="evidence" value="ECO:0007669"/>
    <property type="project" value="UniProtKB-UniRule"/>
</dbReference>
<evidence type="ECO:0000256" key="11">
    <source>
        <dbReference type="ARBA" id="ARBA00023236"/>
    </source>
</evidence>
<dbReference type="PROSITE" id="PS00617">
    <property type="entry name" value="RECF_1"/>
    <property type="match status" value="1"/>
</dbReference>
<evidence type="ECO:0000256" key="5">
    <source>
        <dbReference type="ARBA" id="ARBA00022705"/>
    </source>
</evidence>
<keyword evidence="6 13" id="KW-0547">Nucleotide-binding</keyword>
<evidence type="ECO:0000256" key="13">
    <source>
        <dbReference type="HAMAP-Rule" id="MF_00365"/>
    </source>
</evidence>
<dbReference type="Proteomes" id="UP000431744">
    <property type="component" value="Unassembled WGS sequence"/>
</dbReference>
<dbReference type="GO" id="GO:0003697">
    <property type="term" value="F:single-stranded DNA binding"/>
    <property type="evidence" value="ECO:0007669"/>
    <property type="project" value="UniProtKB-UniRule"/>
</dbReference>
<keyword evidence="7 13" id="KW-0227">DNA damage</keyword>
<evidence type="ECO:0000256" key="9">
    <source>
        <dbReference type="ARBA" id="ARBA00023125"/>
    </source>
</evidence>
<dbReference type="RefSeq" id="WP_158027326.1">
    <property type="nucleotide sequence ID" value="NZ_BMHG01000001.1"/>
</dbReference>
<dbReference type="Pfam" id="PF02463">
    <property type="entry name" value="SMC_N"/>
    <property type="match status" value="1"/>
</dbReference>
<organism evidence="17 18">
    <name type="scientific">Pseudoclavibacter endophyticus</name>
    <dbReference type="NCBI Taxonomy" id="1778590"/>
    <lineage>
        <taxon>Bacteria</taxon>
        <taxon>Bacillati</taxon>
        <taxon>Actinomycetota</taxon>
        <taxon>Actinomycetes</taxon>
        <taxon>Micrococcales</taxon>
        <taxon>Microbacteriaceae</taxon>
        <taxon>Pseudoclavibacter</taxon>
    </lineage>
</organism>
<keyword evidence="8 13" id="KW-0067">ATP-binding</keyword>
<evidence type="ECO:0000256" key="8">
    <source>
        <dbReference type="ARBA" id="ARBA00022840"/>
    </source>
</evidence>
<gene>
    <name evidence="13 17" type="primary">recF</name>
    <name evidence="17" type="ORF">F8O04_00225</name>
</gene>
<name>A0A6H9WLT9_9MICO</name>
<dbReference type="GO" id="GO:0005524">
    <property type="term" value="F:ATP binding"/>
    <property type="evidence" value="ECO:0007669"/>
    <property type="project" value="UniProtKB-UniRule"/>
</dbReference>
<evidence type="ECO:0000256" key="12">
    <source>
        <dbReference type="ARBA" id="ARBA00025401"/>
    </source>
</evidence>
<feature type="binding site" evidence="13">
    <location>
        <begin position="30"/>
        <end position="37"/>
    </location>
    <ligand>
        <name>ATP</name>
        <dbReference type="ChEBI" id="CHEBI:30616"/>
    </ligand>
</feature>
<dbReference type="GO" id="GO:0000731">
    <property type="term" value="P:DNA synthesis involved in DNA repair"/>
    <property type="evidence" value="ECO:0007669"/>
    <property type="project" value="TreeGrafter"/>
</dbReference>
<accession>A0A6H9WLT9</accession>
<dbReference type="SUPFAM" id="SSF52540">
    <property type="entry name" value="P-loop containing nucleoside triphosphate hydrolases"/>
    <property type="match status" value="1"/>
</dbReference>
<dbReference type="EMBL" id="WBJY01000001">
    <property type="protein sequence ID" value="KAB1648771.1"/>
    <property type="molecule type" value="Genomic_DNA"/>
</dbReference>
<dbReference type="InterPro" id="IPR001238">
    <property type="entry name" value="DNA-binding_RecF"/>
</dbReference>
<dbReference type="PANTHER" id="PTHR32182">
    <property type="entry name" value="DNA REPLICATION AND REPAIR PROTEIN RECF"/>
    <property type="match status" value="1"/>
</dbReference>
<evidence type="ECO:0000313" key="18">
    <source>
        <dbReference type="Proteomes" id="UP000431744"/>
    </source>
</evidence>
<dbReference type="InterPro" id="IPR042174">
    <property type="entry name" value="RecF_2"/>
</dbReference>
<keyword evidence="9 13" id="KW-0238">DNA-binding</keyword>
<evidence type="ECO:0000256" key="2">
    <source>
        <dbReference type="ARBA" id="ARBA00008016"/>
    </source>
</evidence>
<feature type="domain" description="RecF/RecN/SMC N-terminal" evidence="16">
    <location>
        <begin position="3"/>
        <end position="368"/>
    </location>
</feature>
<comment type="caution">
    <text evidence="17">The sequence shown here is derived from an EMBL/GenBank/DDBJ whole genome shotgun (WGS) entry which is preliminary data.</text>
</comment>
<keyword evidence="10 13" id="KW-0234">DNA repair</keyword>
<dbReference type="PROSITE" id="PS00618">
    <property type="entry name" value="RECF_2"/>
    <property type="match status" value="1"/>
</dbReference>
<dbReference type="GO" id="GO:0005737">
    <property type="term" value="C:cytoplasm"/>
    <property type="evidence" value="ECO:0007669"/>
    <property type="project" value="UniProtKB-SubCell"/>
</dbReference>
<evidence type="ECO:0000256" key="10">
    <source>
        <dbReference type="ARBA" id="ARBA00023204"/>
    </source>
</evidence>
<keyword evidence="18" id="KW-1185">Reference proteome</keyword>
<evidence type="ECO:0000313" key="17">
    <source>
        <dbReference type="EMBL" id="KAB1648771.1"/>
    </source>
</evidence>
<dbReference type="Gene3D" id="1.20.1050.90">
    <property type="entry name" value="RecF/RecN/SMC, N-terminal domain"/>
    <property type="match status" value="1"/>
</dbReference>
<keyword evidence="11 13" id="KW-0742">SOS response</keyword>
<dbReference type="Gene3D" id="3.40.50.300">
    <property type="entry name" value="P-loop containing nucleotide triphosphate hydrolases"/>
    <property type="match status" value="1"/>
</dbReference>
<evidence type="ECO:0000256" key="6">
    <source>
        <dbReference type="ARBA" id="ARBA00022741"/>
    </source>
</evidence>
<evidence type="ECO:0000256" key="7">
    <source>
        <dbReference type="ARBA" id="ARBA00022763"/>
    </source>
</evidence>
<evidence type="ECO:0000256" key="3">
    <source>
        <dbReference type="ARBA" id="ARBA00020170"/>
    </source>
</evidence>
<comment type="similarity">
    <text evidence="2 13 14">Belongs to the RecF family.</text>
</comment>
<evidence type="ECO:0000259" key="16">
    <source>
        <dbReference type="Pfam" id="PF02463"/>
    </source>
</evidence>
<evidence type="ECO:0000256" key="15">
    <source>
        <dbReference type="SAM" id="MobiDB-lite"/>
    </source>
</evidence>
<comment type="function">
    <text evidence="12 13 14">The RecF protein is involved in DNA metabolism; it is required for DNA replication and normal SOS inducibility. RecF binds preferentially to single-stranded, linear DNA. It also seems to bind ATP.</text>
</comment>
<evidence type="ECO:0000256" key="4">
    <source>
        <dbReference type="ARBA" id="ARBA00022490"/>
    </source>
</evidence>
<comment type="subcellular location">
    <subcellularLocation>
        <location evidence="1 13 14">Cytoplasm</location>
    </subcellularLocation>
</comment>
<dbReference type="HAMAP" id="MF_00365">
    <property type="entry name" value="RecF"/>
    <property type="match status" value="1"/>
</dbReference>
<evidence type="ECO:0000256" key="1">
    <source>
        <dbReference type="ARBA" id="ARBA00004496"/>
    </source>
</evidence>
<sequence length="411" mass="44432">MHVAHLWLRDFRNYASAELVLDAGAHVFVGSNGQGKTNLIEAIGYLAHLRSHRVSSDAALVRRGSEAAFVRAELAHERRRMRIDVRIAKSGANRAHVGERTVRSRELPQYLTTVLFAPEDLSLVRGDPGQRRDFLDALLATHSPRVGRVIADYDRVLKQRNSLLRSGRSVPSNKSGSQLSTLEVWDERLVELGTEIIAERLVLVEQLAPHLTEAYGRLVGGDHGVGLELRVTALGQSPVATIDDGDTDGVDAVAAGAIEYEELRERFASRLRDSRQQELDRGQSLVGPHRDDAVLMLNGLPARTTASHGESWSFALALKLAAAELVRGASRAGDPVLILDDVFAELDTGRRSRLADAVGAFEQVLITAAVLEDVPPALQGRVTHIHDGVIGGESPMTGEPPGAEAGQEGSA</sequence>
<feature type="region of interest" description="Disordered" evidence="15">
    <location>
        <begin position="390"/>
        <end position="411"/>
    </location>
</feature>
<dbReference type="AlphaFoldDB" id="A0A6H9WLT9"/>